<accession>F4QN73</accession>
<dbReference type="PANTHER" id="PTHR42970:SF1">
    <property type="entry name" value="PECTATE LYASE C-RELATED"/>
    <property type="match status" value="1"/>
</dbReference>
<dbReference type="Gene3D" id="2.160.20.10">
    <property type="entry name" value="Single-stranded right-handed beta-helix, Pectin lyase-like"/>
    <property type="match status" value="1"/>
</dbReference>
<dbReference type="EMBL" id="GL883078">
    <property type="protein sequence ID" value="EGF91664.1"/>
    <property type="molecule type" value="Genomic_DNA"/>
</dbReference>
<dbReference type="HOGENOM" id="CLU_036782_1_0_5"/>
<organism evidence="4 5">
    <name type="scientific">Asticcacaulis biprosthecium C19</name>
    <dbReference type="NCBI Taxonomy" id="715226"/>
    <lineage>
        <taxon>Bacteria</taxon>
        <taxon>Pseudomonadati</taxon>
        <taxon>Pseudomonadota</taxon>
        <taxon>Alphaproteobacteria</taxon>
        <taxon>Caulobacterales</taxon>
        <taxon>Caulobacteraceae</taxon>
        <taxon>Asticcacaulis</taxon>
    </lineage>
</organism>
<dbReference type="InterPro" id="IPR052063">
    <property type="entry name" value="Polysaccharide_Lyase_1"/>
</dbReference>
<dbReference type="GO" id="GO:0016829">
    <property type="term" value="F:lyase activity"/>
    <property type="evidence" value="ECO:0007669"/>
    <property type="project" value="UniProtKB-KW"/>
</dbReference>
<evidence type="ECO:0000313" key="5">
    <source>
        <dbReference type="Proteomes" id="UP000006512"/>
    </source>
</evidence>
<protein>
    <submittedName>
        <fullName evidence="4">Pectate lyase</fullName>
    </submittedName>
</protein>
<dbReference type="InterPro" id="IPR011050">
    <property type="entry name" value="Pectin_lyase_fold/virulence"/>
</dbReference>
<dbReference type="SUPFAM" id="SSF51126">
    <property type="entry name" value="Pectin lyase-like"/>
    <property type="match status" value="1"/>
</dbReference>
<evidence type="ECO:0000256" key="3">
    <source>
        <dbReference type="SAM" id="SignalP"/>
    </source>
</evidence>
<proteinExistence type="predicted"/>
<dbReference type="GO" id="GO:0046872">
    <property type="term" value="F:metal ion binding"/>
    <property type="evidence" value="ECO:0007669"/>
    <property type="project" value="UniProtKB-KW"/>
</dbReference>
<dbReference type="InterPro" id="IPR012334">
    <property type="entry name" value="Pectin_lyas_fold"/>
</dbReference>
<dbReference type="RefSeq" id="WP_006273868.1">
    <property type="nucleotide sequence ID" value="NZ_GL883078.1"/>
</dbReference>
<keyword evidence="5" id="KW-1185">Reference proteome</keyword>
<name>F4QN73_9CAUL</name>
<keyword evidence="2" id="KW-0325">Glycoprotein</keyword>
<evidence type="ECO:0000256" key="2">
    <source>
        <dbReference type="ARBA" id="ARBA00023180"/>
    </source>
</evidence>
<sequence length="413" mass="43479">MIDRRSLLVMTAAGLLLPGAARAAARIVRVTTLDREGPGSLKAALDEAGPRTIVFEVGGIIDLDKTTLKLTQPFVTVAGETAPDPGITLIRGGISVATHDVVIRHIAVRPGTAGMAKKSGFEPDGLTTTSAYNVVIDHCSLTWAVDEALSASGPRFGGATLEDWRRNTSHDIVFSNNIVANSLHDASHSKGPHSMGSLVHDNVTGVVITGNLYANNNERHPLVKGGGQAVVAGNVFANPGHTCAQYTLVEDQWTGRDKVAGKMILRGNVMRGGQDTRAGLAMLTFGGAGDLELHAAGNIATYADGSVAPIIGYYQARSDGYDEGGTYVPKAFIRSMPEPANLKLPANTERHVYTNAGSRPWSRDPIDAAIIAAAKAGTGRIIHSESEAGGYPVRPSTRRPFNPKTLLRVGGLE</sequence>
<reference evidence="5" key="1">
    <citation type="submission" date="2011-03" db="EMBL/GenBank/DDBJ databases">
        <title>Draft genome sequence of Brevundimonas diminuta.</title>
        <authorList>
            <person name="Brown P.J.B."/>
            <person name="Buechlein A."/>
            <person name="Hemmerich C."/>
            <person name="Brun Y.V."/>
        </authorList>
    </citation>
    <scope>NUCLEOTIDE SEQUENCE [LARGE SCALE GENOMIC DNA]</scope>
    <source>
        <strain evidence="5">C19</strain>
    </source>
</reference>
<keyword evidence="3" id="KW-0732">Signal</keyword>
<evidence type="ECO:0000313" key="4">
    <source>
        <dbReference type="EMBL" id="EGF91664.1"/>
    </source>
</evidence>
<dbReference type="Proteomes" id="UP000006512">
    <property type="component" value="Unassembled WGS sequence"/>
</dbReference>
<evidence type="ECO:0000256" key="1">
    <source>
        <dbReference type="ARBA" id="ARBA00022723"/>
    </source>
</evidence>
<keyword evidence="1" id="KW-0479">Metal-binding</keyword>
<dbReference type="OrthoDB" id="8737820at2"/>
<dbReference type="AlphaFoldDB" id="F4QN73"/>
<dbReference type="PANTHER" id="PTHR42970">
    <property type="entry name" value="PECTATE LYASE C-RELATED"/>
    <property type="match status" value="1"/>
</dbReference>
<dbReference type="STRING" id="715226.ABI_30810"/>
<feature type="signal peptide" evidence="3">
    <location>
        <begin position="1"/>
        <end position="23"/>
    </location>
</feature>
<gene>
    <name evidence="4" type="ORF">ABI_30810</name>
</gene>
<keyword evidence="4" id="KW-0456">Lyase</keyword>
<dbReference type="eggNOG" id="COG3866">
    <property type="taxonomic scope" value="Bacteria"/>
</dbReference>
<feature type="chain" id="PRO_5003314261" evidence="3">
    <location>
        <begin position="24"/>
        <end position="413"/>
    </location>
</feature>